<sequence>MKAALQAICVPRTKCALVQERRDALRQLARQKEVTLVWWSGHTEVPGNERADELAQSRNMGPCQGLEPFIEISRRYVNKTN</sequence>
<evidence type="ECO:0000313" key="1">
    <source>
        <dbReference type="EMBL" id="KAJ8971159.1"/>
    </source>
</evidence>
<dbReference type="SUPFAM" id="SSF53098">
    <property type="entry name" value="Ribonuclease H-like"/>
    <property type="match status" value="1"/>
</dbReference>
<dbReference type="InterPro" id="IPR036397">
    <property type="entry name" value="RNaseH_sf"/>
</dbReference>
<proteinExistence type="predicted"/>
<dbReference type="Gene3D" id="3.30.420.10">
    <property type="entry name" value="Ribonuclease H-like superfamily/Ribonuclease H"/>
    <property type="match status" value="1"/>
</dbReference>
<organism evidence="1 2">
    <name type="scientific">Molorchus minor</name>
    <dbReference type="NCBI Taxonomy" id="1323400"/>
    <lineage>
        <taxon>Eukaryota</taxon>
        <taxon>Metazoa</taxon>
        <taxon>Ecdysozoa</taxon>
        <taxon>Arthropoda</taxon>
        <taxon>Hexapoda</taxon>
        <taxon>Insecta</taxon>
        <taxon>Pterygota</taxon>
        <taxon>Neoptera</taxon>
        <taxon>Endopterygota</taxon>
        <taxon>Coleoptera</taxon>
        <taxon>Polyphaga</taxon>
        <taxon>Cucujiformia</taxon>
        <taxon>Chrysomeloidea</taxon>
        <taxon>Cerambycidae</taxon>
        <taxon>Lamiinae</taxon>
        <taxon>Monochamini</taxon>
        <taxon>Molorchus</taxon>
    </lineage>
</organism>
<dbReference type="InterPro" id="IPR012337">
    <property type="entry name" value="RNaseH-like_sf"/>
</dbReference>
<evidence type="ECO:0000313" key="2">
    <source>
        <dbReference type="Proteomes" id="UP001162164"/>
    </source>
</evidence>
<dbReference type="EMBL" id="JAPWTJ010001519">
    <property type="protein sequence ID" value="KAJ8971159.1"/>
    <property type="molecule type" value="Genomic_DNA"/>
</dbReference>
<comment type="caution">
    <text evidence="1">The sequence shown here is derived from an EMBL/GenBank/DDBJ whole genome shotgun (WGS) entry which is preliminary data.</text>
</comment>
<protein>
    <recommendedName>
        <fullName evidence="3">RNase H type-1 domain-containing protein</fullName>
    </recommendedName>
</protein>
<name>A0ABQ9J1D6_9CUCU</name>
<reference evidence="1" key="1">
    <citation type="journal article" date="2023" name="Insect Mol. Biol.">
        <title>Genome sequencing provides insights into the evolution of gene families encoding plant cell wall-degrading enzymes in longhorned beetles.</title>
        <authorList>
            <person name="Shin N.R."/>
            <person name="Okamura Y."/>
            <person name="Kirsch R."/>
            <person name="Pauchet Y."/>
        </authorList>
    </citation>
    <scope>NUCLEOTIDE SEQUENCE</scope>
    <source>
        <strain evidence="1">MMC_N1</strain>
    </source>
</reference>
<dbReference type="Proteomes" id="UP001162164">
    <property type="component" value="Unassembled WGS sequence"/>
</dbReference>
<evidence type="ECO:0008006" key="3">
    <source>
        <dbReference type="Google" id="ProtNLM"/>
    </source>
</evidence>
<gene>
    <name evidence="1" type="ORF">NQ317_001796</name>
</gene>
<accession>A0ABQ9J1D6</accession>
<keyword evidence="2" id="KW-1185">Reference proteome</keyword>